<evidence type="ECO:0000313" key="2">
    <source>
        <dbReference type="EMBL" id="MBB5435045.1"/>
    </source>
</evidence>
<accession>A0A7W8QSC3</accession>
<gene>
    <name evidence="2" type="ORF">HDA36_005129</name>
</gene>
<dbReference type="Proteomes" id="UP000572635">
    <property type="component" value="Unassembled WGS sequence"/>
</dbReference>
<sequence length="55" mass="5640">MRARPEGAVSAGTAPSPVRAAGAARRHRGHRGVDTAQPATPMSDSETSTDRAKKG</sequence>
<proteinExistence type="predicted"/>
<feature type="region of interest" description="Disordered" evidence="1">
    <location>
        <begin position="1"/>
        <end position="55"/>
    </location>
</feature>
<comment type="caution">
    <text evidence="2">The sequence shown here is derived from an EMBL/GenBank/DDBJ whole genome shotgun (WGS) entry which is preliminary data.</text>
</comment>
<dbReference type="AlphaFoldDB" id="A0A7W8QSC3"/>
<dbReference type="EMBL" id="JACHDB010000001">
    <property type="protein sequence ID" value="MBB5435045.1"/>
    <property type="molecule type" value="Genomic_DNA"/>
</dbReference>
<name>A0A7W8QSC3_9ACTN</name>
<keyword evidence="3" id="KW-1185">Reference proteome</keyword>
<protein>
    <submittedName>
        <fullName evidence="2">Uncharacterized protein</fullName>
    </submittedName>
</protein>
<feature type="compositionally biased region" description="Polar residues" evidence="1">
    <location>
        <begin position="37"/>
        <end position="46"/>
    </location>
</feature>
<evidence type="ECO:0000313" key="3">
    <source>
        <dbReference type="Proteomes" id="UP000572635"/>
    </source>
</evidence>
<reference evidence="2 3" key="1">
    <citation type="submission" date="2020-08" db="EMBL/GenBank/DDBJ databases">
        <title>Sequencing the genomes of 1000 actinobacteria strains.</title>
        <authorList>
            <person name="Klenk H.-P."/>
        </authorList>
    </citation>
    <scope>NUCLEOTIDE SEQUENCE [LARGE SCALE GENOMIC DNA]</scope>
    <source>
        <strain evidence="2 3">DSM 44551</strain>
    </source>
</reference>
<organism evidence="2 3">
    <name type="scientific">Nocardiopsis composta</name>
    <dbReference type="NCBI Taxonomy" id="157465"/>
    <lineage>
        <taxon>Bacteria</taxon>
        <taxon>Bacillati</taxon>
        <taxon>Actinomycetota</taxon>
        <taxon>Actinomycetes</taxon>
        <taxon>Streptosporangiales</taxon>
        <taxon>Nocardiopsidaceae</taxon>
        <taxon>Nocardiopsis</taxon>
    </lineage>
</organism>
<evidence type="ECO:0000256" key="1">
    <source>
        <dbReference type="SAM" id="MobiDB-lite"/>
    </source>
</evidence>